<evidence type="ECO:0000259" key="5">
    <source>
        <dbReference type="PROSITE" id="PS50808"/>
    </source>
</evidence>
<dbReference type="Proteomes" id="UP001217417">
    <property type="component" value="Unassembled WGS sequence"/>
</dbReference>
<organism evidence="6 7">
    <name type="scientific">Lipomyces tetrasporus</name>
    <dbReference type="NCBI Taxonomy" id="54092"/>
    <lineage>
        <taxon>Eukaryota</taxon>
        <taxon>Fungi</taxon>
        <taxon>Dikarya</taxon>
        <taxon>Ascomycota</taxon>
        <taxon>Saccharomycotina</taxon>
        <taxon>Lipomycetes</taxon>
        <taxon>Lipomycetales</taxon>
        <taxon>Lipomycetaceae</taxon>
        <taxon>Lipomyces</taxon>
    </lineage>
</organism>
<evidence type="ECO:0000313" key="7">
    <source>
        <dbReference type="Proteomes" id="UP001217417"/>
    </source>
</evidence>
<evidence type="ECO:0000256" key="4">
    <source>
        <dbReference type="PROSITE-ProRule" id="PRU00027"/>
    </source>
</evidence>
<dbReference type="PROSITE" id="PS50808">
    <property type="entry name" value="ZF_BED"/>
    <property type="match status" value="1"/>
</dbReference>
<reference evidence="6" key="1">
    <citation type="submission" date="2023-03" db="EMBL/GenBank/DDBJ databases">
        <title>Near-Complete genome sequence of Lipomyces tetrasporous NRRL Y-64009, an oleaginous yeast capable of growing on lignocellulosic hydrolysates.</title>
        <authorList>
            <consortium name="Lawrence Berkeley National Laboratory"/>
            <person name="Jagtap S.S."/>
            <person name="Liu J.-J."/>
            <person name="Walukiewicz H.E."/>
            <person name="Pangilinan J."/>
            <person name="Lipzen A."/>
            <person name="Ahrendt S."/>
            <person name="Koriabine M."/>
            <person name="Cobaugh K."/>
            <person name="Salamov A."/>
            <person name="Yoshinaga Y."/>
            <person name="Ng V."/>
            <person name="Daum C."/>
            <person name="Grigoriev I.V."/>
            <person name="Slininger P.J."/>
            <person name="Dien B.S."/>
            <person name="Jin Y.-S."/>
            <person name="Rao C.V."/>
        </authorList>
    </citation>
    <scope>NUCLEOTIDE SEQUENCE</scope>
    <source>
        <strain evidence="6">NRRL Y-64009</strain>
    </source>
</reference>
<keyword evidence="1" id="KW-0479">Metal-binding</keyword>
<feature type="non-terminal residue" evidence="6">
    <location>
        <position position="118"/>
    </location>
</feature>
<dbReference type="GeneID" id="80879897"/>
<comment type="caution">
    <text evidence="6">The sequence shown here is derived from an EMBL/GenBank/DDBJ whole genome shotgun (WGS) entry which is preliminary data.</text>
</comment>
<keyword evidence="3" id="KW-0862">Zinc</keyword>
<gene>
    <name evidence="6" type="ORF">POJ06DRAFT_177302</name>
</gene>
<dbReference type="RefSeq" id="XP_056045837.1">
    <property type="nucleotide sequence ID" value="XM_056184731.1"/>
</dbReference>
<evidence type="ECO:0000256" key="1">
    <source>
        <dbReference type="ARBA" id="ARBA00022723"/>
    </source>
</evidence>
<keyword evidence="7" id="KW-1185">Reference proteome</keyword>
<feature type="domain" description="BED-type" evidence="5">
    <location>
        <begin position="40"/>
        <end position="99"/>
    </location>
</feature>
<protein>
    <recommendedName>
        <fullName evidence="5">BED-type domain-containing protein</fullName>
    </recommendedName>
</protein>
<keyword evidence="2 4" id="KW-0863">Zinc-finger</keyword>
<accession>A0AAD7QVQ2</accession>
<sequence>MTSQASDILSQFDDELVEVLDSPIIQGPLSYLDGYNYKARRYSKVWHHTPVDRNEVILNSKSKSVWRCKYCSTEYQEFGGTTAVSNHLKLRHDIDISSVQEARTVLMQANIAEAFKKA</sequence>
<dbReference type="AlphaFoldDB" id="A0AAD7QVQ2"/>
<evidence type="ECO:0000256" key="2">
    <source>
        <dbReference type="ARBA" id="ARBA00022771"/>
    </source>
</evidence>
<dbReference type="GO" id="GO:0008270">
    <property type="term" value="F:zinc ion binding"/>
    <property type="evidence" value="ECO:0007669"/>
    <property type="project" value="UniProtKB-KW"/>
</dbReference>
<dbReference type="GO" id="GO:0003677">
    <property type="term" value="F:DNA binding"/>
    <property type="evidence" value="ECO:0007669"/>
    <property type="project" value="InterPro"/>
</dbReference>
<dbReference type="EMBL" id="JARPMG010000003">
    <property type="protein sequence ID" value="KAJ8102387.1"/>
    <property type="molecule type" value="Genomic_DNA"/>
</dbReference>
<evidence type="ECO:0000313" key="6">
    <source>
        <dbReference type="EMBL" id="KAJ8102387.1"/>
    </source>
</evidence>
<name>A0AAD7QVQ2_9ASCO</name>
<dbReference type="Pfam" id="PF02892">
    <property type="entry name" value="zf-BED"/>
    <property type="match status" value="1"/>
</dbReference>
<proteinExistence type="predicted"/>
<evidence type="ECO:0000256" key="3">
    <source>
        <dbReference type="ARBA" id="ARBA00022833"/>
    </source>
</evidence>
<dbReference type="InterPro" id="IPR003656">
    <property type="entry name" value="Znf_BED"/>
</dbReference>